<name>A0A7S0V2W8_9CHLO</name>
<proteinExistence type="predicted"/>
<evidence type="ECO:0000313" key="2">
    <source>
        <dbReference type="EMBL" id="CAD8778674.1"/>
    </source>
</evidence>
<accession>A0A7S0V2W8</accession>
<keyword evidence="1" id="KW-0812">Transmembrane</keyword>
<evidence type="ECO:0000256" key="1">
    <source>
        <dbReference type="SAM" id="Phobius"/>
    </source>
</evidence>
<protein>
    <recommendedName>
        <fullName evidence="3">Membrane magnesium transporter</fullName>
    </recommendedName>
</protein>
<dbReference type="AlphaFoldDB" id="A0A7S0V2W8"/>
<reference evidence="2" key="1">
    <citation type="submission" date="2021-01" db="EMBL/GenBank/DDBJ databases">
        <authorList>
            <person name="Corre E."/>
            <person name="Pelletier E."/>
            <person name="Niang G."/>
            <person name="Scheremetjew M."/>
            <person name="Finn R."/>
            <person name="Kale V."/>
            <person name="Holt S."/>
            <person name="Cochrane G."/>
            <person name="Meng A."/>
            <person name="Brown T."/>
            <person name="Cohen L."/>
        </authorList>
    </citation>
    <scope>NUCLEOTIDE SEQUENCE</scope>
    <source>
        <strain evidence="2">SAG 63-3</strain>
    </source>
</reference>
<keyword evidence="1" id="KW-0472">Membrane</keyword>
<evidence type="ECO:0008006" key="3">
    <source>
        <dbReference type="Google" id="ProtNLM"/>
    </source>
</evidence>
<keyword evidence="1" id="KW-1133">Transmembrane helix</keyword>
<organism evidence="2">
    <name type="scientific">Polytomella parva</name>
    <dbReference type="NCBI Taxonomy" id="51329"/>
    <lineage>
        <taxon>Eukaryota</taxon>
        <taxon>Viridiplantae</taxon>
        <taxon>Chlorophyta</taxon>
        <taxon>core chlorophytes</taxon>
        <taxon>Chlorophyceae</taxon>
        <taxon>CS clade</taxon>
        <taxon>Chlamydomonadales</taxon>
        <taxon>Chlamydomonadaceae</taxon>
        <taxon>Polytomella</taxon>
    </lineage>
</organism>
<sequence>MISHPGILTALGLSVFFHTTYAVIKYRQELKLSQESFESLPASLAVELFLAIILSSTGALLLTSPMKSINMPKKGKSMDNGTLRMDFMSFNNRSKALPLDIPPLN</sequence>
<feature type="transmembrane region" description="Helical" evidence="1">
    <location>
        <begin position="46"/>
        <end position="64"/>
    </location>
</feature>
<gene>
    <name evidence="2" type="ORF">PPAR00522_LOCUS13817</name>
</gene>
<dbReference type="EMBL" id="HBFM01021205">
    <property type="protein sequence ID" value="CAD8778674.1"/>
    <property type="molecule type" value="Transcribed_RNA"/>
</dbReference>